<comment type="caution">
    <text evidence="1">The sequence shown here is derived from an EMBL/GenBank/DDBJ whole genome shotgun (WGS) entry which is preliminary data.</text>
</comment>
<accession>A0ABQ0DM40</accession>
<gene>
    <name evidence="1" type="ORF">ENUP19_0161G0061</name>
</gene>
<proteinExistence type="predicted"/>
<dbReference type="SUPFAM" id="SSF50998">
    <property type="entry name" value="Quinoprotein alcohol dehydrogenase-like"/>
    <property type="match status" value="1"/>
</dbReference>
<dbReference type="InterPro" id="IPR011047">
    <property type="entry name" value="Quinoprotein_ADH-like_sf"/>
</dbReference>
<protein>
    <recommendedName>
        <fullName evidence="3">WD domain, G-beta repeat-containing protein</fullName>
    </recommendedName>
</protein>
<dbReference type="InterPro" id="IPR015943">
    <property type="entry name" value="WD40/YVTN_repeat-like_dom_sf"/>
</dbReference>
<sequence length="637" mass="72663">MVFDLIIYRFLFSTKRFLLYRKNISTIGSVMKTIIKEIIQTDQGFHYLFTVDNKIQIVDANKAVVIREIDLRSDTVLCTPHKVMYNEGRICFVSQNGIEFFSVYGGSFEFIGLINQAQLIDENNSPIYVTDVSLDKELITFSSNIGKVLLMDYPSLKMICQIPLTKTPLRCIKLSRNDSMLYGIDVNGIFVAVELHHFKLYVMRVKAEEDLREYFNKIDDMNLTLTKDGCLIQCDGQIAQYRIDMPSIFKYQIKGVEDVKCIQDKIYISTLNQIYIFDQCNEEVLQQFTFNSQPQQIMKTVITFPNVLLYTINGITSYKIPTIPQRMSVIPKKSLNVIFKSIKIPNNLTLLQIQLGNDREIYGFDLNGTIYHCYLPKSLPSTSQVYFKMENSRTELERCYITSNGNYGLFSVGNKLLLQEFKTGNTHLLYTPKQLPDDSVNIITVCSSNSFIVGIGCFNGNVFEINSNNSIPIQINSHLNSPIVGIGFINKKIISLSENGILNFDGKTLQLSISPISMDIFNEFIIINDLYTITLYSINNWKILYKFESPSPIIDAKFSCDGKFIICVSKDRCNILRSSDLGVCTYLLVSSLQTQLKLNTQIVGMTVSKIIPCQFAVSFQGGVVMLIEPRTYSDWIY</sequence>
<dbReference type="Gene3D" id="2.130.10.10">
    <property type="entry name" value="YVTN repeat-like/Quinoprotein amine dehydrogenase"/>
    <property type="match status" value="1"/>
</dbReference>
<evidence type="ECO:0000313" key="2">
    <source>
        <dbReference type="Proteomes" id="UP001628156"/>
    </source>
</evidence>
<name>A0ABQ0DM40_9EUKA</name>
<keyword evidence="2" id="KW-1185">Reference proteome</keyword>
<evidence type="ECO:0000313" key="1">
    <source>
        <dbReference type="EMBL" id="GAB1223802.1"/>
    </source>
</evidence>
<dbReference type="Proteomes" id="UP001628156">
    <property type="component" value="Unassembled WGS sequence"/>
</dbReference>
<evidence type="ECO:0008006" key="3">
    <source>
        <dbReference type="Google" id="ProtNLM"/>
    </source>
</evidence>
<organism evidence="1 2">
    <name type="scientific">Entamoeba nuttalli</name>
    <dbReference type="NCBI Taxonomy" id="412467"/>
    <lineage>
        <taxon>Eukaryota</taxon>
        <taxon>Amoebozoa</taxon>
        <taxon>Evosea</taxon>
        <taxon>Archamoebae</taxon>
        <taxon>Mastigamoebida</taxon>
        <taxon>Entamoebidae</taxon>
        <taxon>Entamoeba</taxon>
    </lineage>
</organism>
<reference evidence="1 2" key="1">
    <citation type="journal article" date="2019" name="PLoS Negl. Trop. Dis.">
        <title>Whole genome sequencing of Entamoeba nuttalli reveals mammalian host-related molecular signatures and a novel octapeptide-repeat surface protein.</title>
        <authorList>
            <person name="Tanaka M."/>
            <person name="Makiuchi T."/>
            <person name="Komiyama T."/>
            <person name="Shiina T."/>
            <person name="Osaki K."/>
            <person name="Tachibana H."/>
        </authorList>
    </citation>
    <scope>NUCLEOTIDE SEQUENCE [LARGE SCALE GENOMIC DNA]</scope>
    <source>
        <strain evidence="1 2">P19-061405</strain>
    </source>
</reference>
<dbReference type="EMBL" id="BAAFRS010000161">
    <property type="protein sequence ID" value="GAB1223802.1"/>
    <property type="molecule type" value="Genomic_DNA"/>
</dbReference>